<dbReference type="EMBL" id="CAJNIZ010001825">
    <property type="protein sequence ID" value="CAE7200391.1"/>
    <property type="molecule type" value="Genomic_DNA"/>
</dbReference>
<dbReference type="OrthoDB" id="408517at2759"/>
<name>A0A812J601_SYMPI</name>
<reference evidence="1" key="1">
    <citation type="submission" date="2021-02" db="EMBL/GenBank/DDBJ databases">
        <authorList>
            <person name="Dougan E. K."/>
            <person name="Rhodes N."/>
            <person name="Thang M."/>
            <person name="Chan C."/>
        </authorList>
    </citation>
    <scope>NUCLEOTIDE SEQUENCE</scope>
</reference>
<dbReference type="InterPro" id="IPR001920">
    <property type="entry name" value="Asp/Glu_race"/>
</dbReference>
<comment type="caution">
    <text evidence="1">The sequence shown here is derived from an EMBL/GenBank/DDBJ whole genome shotgun (WGS) entry which is preliminary data.</text>
</comment>
<dbReference type="GO" id="GO:0016855">
    <property type="term" value="F:racemase and epimerase activity, acting on amino acids and derivatives"/>
    <property type="evidence" value="ECO:0007669"/>
    <property type="project" value="InterPro"/>
</dbReference>
<keyword evidence="2" id="KW-1185">Reference proteome</keyword>
<dbReference type="Gene3D" id="3.40.50.1860">
    <property type="match status" value="2"/>
</dbReference>
<evidence type="ECO:0000313" key="1">
    <source>
        <dbReference type="EMBL" id="CAE7200391.1"/>
    </source>
</evidence>
<dbReference type="Proteomes" id="UP000649617">
    <property type="component" value="Unassembled WGS sequence"/>
</dbReference>
<proteinExistence type="predicted"/>
<protein>
    <submittedName>
        <fullName evidence="1">MurI protein</fullName>
    </submittedName>
</protein>
<dbReference type="PROSITE" id="PS00924">
    <property type="entry name" value="ASP_GLU_RACEMASE_2"/>
    <property type="match status" value="1"/>
</dbReference>
<sequence length="292" mass="32778">MYTSPEGESFEMLQPCLRYITRSPQLNEAQALFGLSVVQLTKVYRRFKERFPEVNVTYLADDQRAPYGPQPPEDVADYSRHIISWLDGEDNGLTLIACNTASVASIAFGVPEDTAFTAHPVLPIAAPYGAFFRAVDKLPCRKVGLFATDATCRSGVYQRQVRSAGGRGFGIVPNNLHEDFPSQAPTRDCIGCAECVAAVQHEPPFDQDETWEERTEAMLRKKFESYLDEDGSKIDFLIFGCTHFPTLAPLVRKIFGPSLRLGMQIVPDHFARRPCLCLQLELCKFAFKWVLN</sequence>
<accession>A0A812J601</accession>
<dbReference type="AlphaFoldDB" id="A0A812J601"/>
<evidence type="ECO:0000313" key="2">
    <source>
        <dbReference type="Proteomes" id="UP000649617"/>
    </source>
</evidence>
<organism evidence="1 2">
    <name type="scientific">Symbiodinium pilosum</name>
    <name type="common">Dinoflagellate</name>
    <dbReference type="NCBI Taxonomy" id="2952"/>
    <lineage>
        <taxon>Eukaryota</taxon>
        <taxon>Sar</taxon>
        <taxon>Alveolata</taxon>
        <taxon>Dinophyceae</taxon>
        <taxon>Suessiales</taxon>
        <taxon>Symbiodiniaceae</taxon>
        <taxon>Symbiodinium</taxon>
    </lineage>
</organism>
<dbReference type="SUPFAM" id="SSF53681">
    <property type="entry name" value="Aspartate/glutamate racemase"/>
    <property type="match status" value="2"/>
</dbReference>
<gene>
    <name evidence="1" type="primary">murI</name>
    <name evidence="1" type="ORF">SPIL2461_LOCUS1782</name>
</gene>
<dbReference type="InterPro" id="IPR033134">
    <property type="entry name" value="Asp/Glu_racemase_AS_2"/>
</dbReference>